<organism evidence="3 4">
    <name type="scientific">Hypocrea atroviridis (strain ATCC 20476 / IMI 206040)</name>
    <name type="common">Trichoderma atroviride</name>
    <dbReference type="NCBI Taxonomy" id="452589"/>
    <lineage>
        <taxon>Eukaryota</taxon>
        <taxon>Fungi</taxon>
        <taxon>Dikarya</taxon>
        <taxon>Ascomycota</taxon>
        <taxon>Pezizomycotina</taxon>
        <taxon>Sordariomycetes</taxon>
        <taxon>Hypocreomycetidae</taxon>
        <taxon>Hypocreales</taxon>
        <taxon>Hypocreaceae</taxon>
        <taxon>Trichoderma</taxon>
    </lineage>
</organism>
<dbReference type="AlphaFoldDB" id="G9P4E2"/>
<accession>G9P4E2</accession>
<keyword evidence="1" id="KW-0677">Repeat</keyword>
<sequence>MLALNGEETLLKSLFPDDILQRSFGSQDGIPGLKQMLLTRSVNDEGATRIHLAAEKGHIAIVEWIAKCPGVDLTCEAQRTCVGLAAMAGQTEVVSLLLQADQKDCCGVDPNSRDKDGMTPLSLFMEADLEHIAEFLIYRDDIEINAKDNFGATMDPYPEWCVMSSSTHPDIVMDMVAAMIGGRSLEAYMVERFGQDKGDEALGDGQRGLEALLF</sequence>
<proteinExistence type="predicted"/>
<keyword evidence="2" id="KW-0040">ANK repeat</keyword>
<dbReference type="Pfam" id="PF12796">
    <property type="entry name" value="Ank_2"/>
    <property type="match status" value="1"/>
</dbReference>
<dbReference type="InterPro" id="IPR002110">
    <property type="entry name" value="Ankyrin_rpt"/>
</dbReference>
<dbReference type="SUPFAM" id="SSF48403">
    <property type="entry name" value="Ankyrin repeat"/>
    <property type="match status" value="1"/>
</dbReference>
<dbReference type="Proteomes" id="UP000005426">
    <property type="component" value="Unassembled WGS sequence"/>
</dbReference>
<evidence type="ECO:0000256" key="2">
    <source>
        <dbReference type="ARBA" id="ARBA00023043"/>
    </source>
</evidence>
<evidence type="ECO:0000313" key="3">
    <source>
        <dbReference type="EMBL" id="EHK41143.1"/>
    </source>
</evidence>
<dbReference type="PANTHER" id="PTHR24173:SF74">
    <property type="entry name" value="ANKYRIN REPEAT DOMAIN-CONTAINING PROTEIN 16"/>
    <property type="match status" value="1"/>
</dbReference>
<evidence type="ECO:0000256" key="1">
    <source>
        <dbReference type="ARBA" id="ARBA00022737"/>
    </source>
</evidence>
<dbReference type="Gene3D" id="1.25.40.20">
    <property type="entry name" value="Ankyrin repeat-containing domain"/>
    <property type="match status" value="1"/>
</dbReference>
<name>G9P4E2_HYPAI</name>
<protein>
    <submittedName>
        <fullName evidence="3">Uncharacterized protein</fullName>
    </submittedName>
</protein>
<comment type="caution">
    <text evidence="3">The sequence shown here is derived from an EMBL/GenBank/DDBJ whole genome shotgun (WGS) entry which is preliminary data.</text>
</comment>
<dbReference type="STRING" id="452589.G9P4E2"/>
<evidence type="ECO:0000313" key="4">
    <source>
        <dbReference type="Proteomes" id="UP000005426"/>
    </source>
</evidence>
<dbReference type="InterPro" id="IPR036770">
    <property type="entry name" value="Ankyrin_rpt-contain_sf"/>
</dbReference>
<dbReference type="SMART" id="SM00248">
    <property type="entry name" value="ANK"/>
    <property type="match status" value="3"/>
</dbReference>
<dbReference type="HOGENOM" id="CLU_1289068_0_0_1"/>
<reference evidence="3 4" key="1">
    <citation type="journal article" date="2011" name="Genome Biol.">
        <title>Comparative genome sequence analysis underscores mycoparasitism as the ancestral life style of Trichoderma.</title>
        <authorList>
            <person name="Kubicek C.P."/>
            <person name="Herrera-Estrella A."/>
            <person name="Seidl-Seiboth V."/>
            <person name="Martinez D.A."/>
            <person name="Druzhinina I.S."/>
            <person name="Thon M."/>
            <person name="Zeilinger S."/>
            <person name="Casas-Flores S."/>
            <person name="Horwitz B.A."/>
            <person name="Mukherjee P.K."/>
            <person name="Mukherjee M."/>
            <person name="Kredics L."/>
            <person name="Alcaraz L.D."/>
            <person name="Aerts A."/>
            <person name="Antal Z."/>
            <person name="Atanasova L."/>
            <person name="Cervantes-Badillo M.G."/>
            <person name="Challacombe J."/>
            <person name="Chertkov O."/>
            <person name="McCluskey K."/>
            <person name="Coulpier F."/>
            <person name="Deshpande N."/>
            <person name="von Doehren H."/>
            <person name="Ebbole D.J."/>
            <person name="Esquivel-Naranjo E.U."/>
            <person name="Fekete E."/>
            <person name="Flipphi M."/>
            <person name="Glaser F."/>
            <person name="Gomez-Rodriguez E.Y."/>
            <person name="Gruber S."/>
            <person name="Han C."/>
            <person name="Henrissat B."/>
            <person name="Hermosa R."/>
            <person name="Hernandez-Onate M."/>
            <person name="Karaffa L."/>
            <person name="Kosti I."/>
            <person name="Le Crom S."/>
            <person name="Lindquist E."/>
            <person name="Lucas S."/>
            <person name="Luebeck M."/>
            <person name="Luebeck P.S."/>
            <person name="Margeot A."/>
            <person name="Metz B."/>
            <person name="Misra M."/>
            <person name="Nevalainen H."/>
            <person name="Omann M."/>
            <person name="Packer N."/>
            <person name="Perrone G."/>
            <person name="Uresti-Rivera E.E."/>
            <person name="Salamov A."/>
            <person name="Schmoll M."/>
            <person name="Seiboth B."/>
            <person name="Shapiro H."/>
            <person name="Sukno S."/>
            <person name="Tamayo-Ramos J.A."/>
            <person name="Tisch D."/>
            <person name="Wiest A."/>
            <person name="Wilkinson H.H."/>
            <person name="Zhang M."/>
            <person name="Coutinho P.M."/>
            <person name="Kenerley C.M."/>
            <person name="Monte E."/>
            <person name="Baker S.E."/>
            <person name="Grigoriev I.V."/>
        </authorList>
    </citation>
    <scope>NUCLEOTIDE SEQUENCE [LARGE SCALE GENOMIC DNA]</scope>
    <source>
        <strain evidence="4">ATCC 20476 / IMI 206040</strain>
    </source>
</reference>
<gene>
    <name evidence="3" type="ORF">TRIATDRAFT_321394</name>
</gene>
<dbReference type="EMBL" id="ABDG02000027">
    <property type="protein sequence ID" value="EHK41143.1"/>
    <property type="molecule type" value="Genomic_DNA"/>
</dbReference>
<dbReference type="PANTHER" id="PTHR24173">
    <property type="entry name" value="ANKYRIN REPEAT CONTAINING"/>
    <property type="match status" value="1"/>
</dbReference>
<keyword evidence="4" id="KW-1185">Reference proteome</keyword>
<dbReference type="OrthoDB" id="4860873at2759"/>